<protein>
    <recommendedName>
        <fullName evidence="15 16">Type III pantothenate kinase</fullName>
        <ecNumber evidence="6 16">2.7.1.33</ecNumber>
    </recommendedName>
    <alternativeName>
        <fullName evidence="16">PanK-III</fullName>
    </alternativeName>
    <alternativeName>
        <fullName evidence="16">Pantothenic acid kinase</fullName>
    </alternativeName>
</protein>
<evidence type="ECO:0000256" key="16">
    <source>
        <dbReference type="HAMAP-Rule" id="MF_01274"/>
    </source>
</evidence>
<feature type="active site" description="Proton acceptor" evidence="16">
    <location>
        <position position="95"/>
    </location>
</feature>
<comment type="subunit">
    <text evidence="5 16">Homodimer.</text>
</comment>
<evidence type="ECO:0000256" key="1">
    <source>
        <dbReference type="ARBA" id="ARBA00001206"/>
    </source>
</evidence>
<dbReference type="PANTHER" id="PTHR34265">
    <property type="entry name" value="TYPE III PANTOTHENATE KINASE"/>
    <property type="match status" value="1"/>
</dbReference>
<dbReference type="NCBIfam" id="TIGR00671">
    <property type="entry name" value="baf"/>
    <property type="match status" value="1"/>
</dbReference>
<evidence type="ECO:0000256" key="9">
    <source>
        <dbReference type="ARBA" id="ARBA00022741"/>
    </source>
</evidence>
<keyword evidence="10 16" id="KW-0418">Kinase</keyword>
<evidence type="ECO:0000256" key="4">
    <source>
        <dbReference type="ARBA" id="ARBA00005225"/>
    </source>
</evidence>
<dbReference type="SUPFAM" id="SSF53067">
    <property type="entry name" value="Actin-like ATPase domain"/>
    <property type="match status" value="2"/>
</dbReference>
<comment type="caution">
    <text evidence="17">The sequence shown here is derived from an EMBL/GenBank/DDBJ whole genome shotgun (WGS) entry which is preliminary data.</text>
</comment>
<evidence type="ECO:0000256" key="14">
    <source>
        <dbReference type="ARBA" id="ARBA00038036"/>
    </source>
</evidence>
<evidence type="ECO:0000313" key="17">
    <source>
        <dbReference type="EMBL" id="MFD2731392.1"/>
    </source>
</evidence>
<accession>A0ABW5TQ49</accession>
<comment type="function">
    <text evidence="16">Catalyzes the phosphorylation of pantothenate (Pan), the first step in CoA biosynthesis.</text>
</comment>
<keyword evidence="18" id="KW-1185">Reference proteome</keyword>
<comment type="cofactor">
    <cofactor evidence="16">
        <name>NH4(+)</name>
        <dbReference type="ChEBI" id="CHEBI:28938"/>
    </cofactor>
    <cofactor evidence="16">
        <name>K(+)</name>
        <dbReference type="ChEBI" id="CHEBI:29103"/>
    </cofactor>
    <text evidence="16">A monovalent cation. Ammonium or potassium.</text>
</comment>
<proteinExistence type="inferred from homology"/>
<feature type="binding site" evidence="16">
    <location>
        <position position="119"/>
    </location>
    <ligand>
        <name>ATP</name>
        <dbReference type="ChEBI" id="CHEBI:30616"/>
    </ligand>
</feature>
<evidence type="ECO:0000256" key="15">
    <source>
        <dbReference type="ARBA" id="ARBA00040883"/>
    </source>
</evidence>
<name>A0ABW5TQ49_9SPHI</name>
<feature type="binding site" evidence="16">
    <location>
        <position position="172"/>
    </location>
    <ligand>
        <name>substrate</name>
    </ligand>
</feature>
<feature type="binding site" evidence="16">
    <location>
        <begin position="7"/>
        <end position="14"/>
    </location>
    <ligand>
        <name>ATP</name>
        <dbReference type="ChEBI" id="CHEBI:30616"/>
    </ligand>
</feature>
<feature type="binding site" evidence="16">
    <location>
        <position position="86"/>
    </location>
    <ligand>
        <name>substrate</name>
    </ligand>
</feature>
<dbReference type="Proteomes" id="UP001597546">
    <property type="component" value="Unassembled WGS sequence"/>
</dbReference>
<keyword evidence="8 16" id="KW-0808">Transferase</keyword>
<keyword evidence="13 16" id="KW-0173">Coenzyme A biosynthesis</keyword>
<gene>
    <name evidence="16" type="primary">coaX</name>
    <name evidence="17" type="ORF">ACFSSE_06710</name>
</gene>
<comment type="pathway">
    <text evidence="4 16">Cofactor biosynthesis; coenzyme A biosynthesis; CoA from (R)-pantothenate: step 1/5.</text>
</comment>
<keyword evidence="7 16" id="KW-0963">Cytoplasm</keyword>
<evidence type="ECO:0000313" key="18">
    <source>
        <dbReference type="Proteomes" id="UP001597546"/>
    </source>
</evidence>
<dbReference type="EMBL" id="JBHULV010000022">
    <property type="protein sequence ID" value="MFD2731392.1"/>
    <property type="molecule type" value="Genomic_DNA"/>
</dbReference>
<feature type="binding site" evidence="16">
    <location>
        <position position="116"/>
    </location>
    <ligand>
        <name>K(+)</name>
        <dbReference type="ChEBI" id="CHEBI:29103"/>
    </ligand>
</feature>
<dbReference type="Gene3D" id="3.30.420.40">
    <property type="match status" value="2"/>
</dbReference>
<dbReference type="InterPro" id="IPR004619">
    <property type="entry name" value="Type_III_PanK"/>
</dbReference>
<keyword evidence="9 16" id="KW-0547">Nucleotide-binding</keyword>
<evidence type="ECO:0000256" key="10">
    <source>
        <dbReference type="ARBA" id="ARBA00022777"/>
    </source>
</evidence>
<evidence type="ECO:0000256" key="13">
    <source>
        <dbReference type="ARBA" id="ARBA00022993"/>
    </source>
</evidence>
<dbReference type="InterPro" id="IPR043129">
    <property type="entry name" value="ATPase_NBD"/>
</dbReference>
<evidence type="ECO:0000256" key="11">
    <source>
        <dbReference type="ARBA" id="ARBA00022840"/>
    </source>
</evidence>
<organism evidence="17 18">
    <name type="scientific">Pedobacter alpinus</name>
    <dbReference type="NCBI Taxonomy" id="1590643"/>
    <lineage>
        <taxon>Bacteria</taxon>
        <taxon>Pseudomonadati</taxon>
        <taxon>Bacteroidota</taxon>
        <taxon>Sphingobacteriia</taxon>
        <taxon>Sphingobacteriales</taxon>
        <taxon>Sphingobacteriaceae</taxon>
        <taxon>Pedobacter</taxon>
    </lineage>
</organism>
<evidence type="ECO:0000256" key="3">
    <source>
        <dbReference type="ARBA" id="ARBA00004496"/>
    </source>
</evidence>
<evidence type="ECO:0000256" key="8">
    <source>
        <dbReference type="ARBA" id="ARBA00022679"/>
    </source>
</evidence>
<dbReference type="EC" id="2.7.1.33" evidence="6 16"/>
<evidence type="ECO:0000256" key="5">
    <source>
        <dbReference type="ARBA" id="ARBA00011738"/>
    </source>
</evidence>
<keyword evidence="12 16" id="KW-0630">Potassium</keyword>
<comment type="subcellular location">
    <subcellularLocation>
        <location evidence="3 16">Cytoplasm</location>
    </subcellularLocation>
</comment>
<evidence type="ECO:0000256" key="2">
    <source>
        <dbReference type="ARBA" id="ARBA00001958"/>
    </source>
</evidence>
<evidence type="ECO:0000256" key="6">
    <source>
        <dbReference type="ARBA" id="ARBA00012102"/>
    </source>
</evidence>
<dbReference type="RefSeq" id="WP_379042851.1">
    <property type="nucleotide sequence ID" value="NZ_JBHSKW010000027.1"/>
</dbReference>
<keyword evidence="16" id="KW-0479">Metal-binding</keyword>
<dbReference type="HAMAP" id="MF_01274">
    <property type="entry name" value="Pantothen_kinase_3"/>
    <property type="match status" value="1"/>
</dbReference>
<dbReference type="Pfam" id="PF03309">
    <property type="entry name" value="Pan_kinase"/>
    <property type="match status" value="1"/>
</dbReference>
<reference evidence="18" key="1">
    <citation type="journal article" date="2019" name="Int. J. Syst. Evol. Microbiol.">
        <title>The Global Catalogue of Microorganisms (GCM) 10K type strain sequencing project: providing services to taxonomists for standard genome sequencing and annotation.</title>
        <authorList>
            <consortium name="The Broad Institute Genomics Platform"/>
            <consortium name="The Broad Institute Genome Sequencing Center for Infectious Disease"/>
            <person name="Wu L."/>
            <person name="Ma J."/>
        </authorList>
    </citation>
    <scope>NUCLEOTIDE SEQUENCE [LARGE SCALE GENOMIC DNA]</scope>
    <source>
        <strain evidence="18">KCTC 42456</strain>
    </source>
</reference>
<comment type="similarity">
    <text evidence="14 16">Belongs to the type III pantothenate kinase family.</text>
</comment>
<dbReference type="PANTHER" id="PTHR34265:SF1">
    <property type="entry name" value="TYPE III PANTOTHENATE KINASE"/>
    <property type="match status" value="1"/>
</dbReference>
<evidence type="ECO:0000256" key="7">
    <source>
        <dbReference type="ARBA" id="ARBA00022490"/>
    </source>
</evidence>
<evidence type="ECO:0000256" key="12">
    <source>
        <dbReference type="ARBA" id="ARBA00022958"/>
    </source>
</evidence>
<feature type="binding site" evidence="16">
    <location>
        <begin position="93"/>
        <end position="96"/>
    </location>
    <ligand>
        <name>substrate</name>
    </ligand>
</feature>
<keyword evidence="11 16" id="KW-0067">ATP-binding</keyword>
<dbReference type="CDD" id="cd24015">
    <property type="entry name" value="ASKHA_NBD_PanK-III"/>
    <property type="match status" value="1"/>
</dbReference>
<comment type="catalytic activity">
    <reaction evidence="1 16">
        <text>(R)-pantothenate + ATP = (R)-4'-phosphopantothenate + ADP + H(+)</text>
        <dbReference type="Rhea" id="RHEA:16373"/>
        <dbReference type="ChEBI" id="CHEBI:10986"/>
        <dbReference type="ChEBI" id="CHEBI:15378"/>
        <dbReference type="ChEBI" id="CHEBI:29032"/>
        <dbReference type="ChEBI" id="CHEBI:30616"/>
        <dbReference type="ChEBI" id="CHEBI:456216"/>
        <dbReference type="EC" id="2.7.1.33"/>
    </reaction>
</comment>
<comment type="cofactor">
    <cofactor evidence="2">
        <name>K(+)</name>
        <dbReference type="ChEBI" id="CHEBI:29103"/>
    </cofactor>
</comment>
<dbReference type="GO" id="GO:0004594">
    <property type="term" value="F:pantothenate kinase activity"/>
    <property type="evidence" value="ECO:0007669"/>
    <property type="project" value="UniProtKB-EC"/>
</dbReference>
<sequence>MPNLVIDIGNTFVKISVFEANKLVYNQKTNELTTEFIIKLIEKHQTKNLIVSSVKKELGFNEDEIKKKVNYILFNGETLIPIKNKYETPKSLGLDRLAGVIGANFLYPNQNILVIDAGTCITYDTLNNNAEYFGGSISPGLNMRFNAMHHFTSKLPLVNFEGSFKKSFGGNTEDAMSSGVINGTFYEAEGFIKQYLIAKPDAKIILCGGDSAFFDSKFKNSIFAHLILHEPNLVLIGLNTVVNYQHDLK</sequence>